<dbReference type="InterPro" id="IPR032466">
    <property type="entry name" value="Metal_Hydrolase"/>
</dbReference>
<dbReference type="SUPFAM" id="SSF51338">
    <property type="entry name" value="Composite domain of metallo-dependent hydrolases"/>
    <property type="match status" value="1"/>
</dbReference>
<gene>
    <name evidence="2" type="ORF">J2Z66_007044</name>
</gene>
<dbReference type="EMBL" id="JAGGLB010000033">
    <property type="protein sequence ID" value="MBP1995402.1"/>
    <property type="molecule type" value="Genomic_DNA"/>
</dbReference>
<protein>
    <submittedName>
        <fullName evidence="2">Amidohydrolase YtcJ</fullName>
    </submittedName>
</protein>
<dbReference type="CDD" id="cd01300">
    <property type="entry name" value="YtcJ_like"/>
    <property type="match status" value="1"/>
</dbReference>
<evidence type="ECO:0000259" key="1">
    <source>
        <dbReference type="Pfam" id="PF07969"/>
    </source>
</evidence>
<dbReference type="Proteomes" id="UP001519287">
    <property type="component" value="Unassembled WGS sequence"/>
</dbReference>
<name>A0ABS4J6F3_9BACL</name>
<comment type="caution">
    <text evidence="2">The sequence shown here is derived from an EMBL/GenBank/DDBJ whole genome shotgun (WGS) entry which is preliminary data.</text>
</comment>
<dbReference type="Pfam" id="PF07969">
    <property type="entry name" value="Amidohydro_3"/>
    <property type="match status" value="1"/>
</dbReference>
<dbReference type="InterPro" id="IPR033932">
    <property type="entry name" value="YtcJ-like"/>
</dbReference>
<sequence length="544" mass="60031">MFADTLLYNGQIVSMDPNQSQFSSILIKNGRIVGLGDQAESSPFIHPETKLIDLEGRTVLPGFIDAHQHMTYFGANLLNLECNHLSIADMVKAVEQRAAALDADEWIIGWGLNEALLEEKRLPEASDFAHIPNPVYIVRFCAHTAVINDKALAMAGVDNQTVEPRGGEIVRDSNGKATGVLKEKAMELVQQVIPSYSLEQIKQAILLADAYYIRQGITSVHEAGVGLYTNSLQEFRAFQELLLERRLNTRVYCMVLDTFFPELQAMQLTTGFGSERFKIGAVKMFADGTLTGGTAAIIGEYAEPLQGQGMLMHSDEEMEQKVLEAHKQGCQISIHAIGDRAIEQVISAYEKALSQHPRADSRHRIEHCKLSHPGITERMQRSGIIPVPQPAIYHQAGDVYNQILKPDILKDYCPLRSWLDAGLKPPGSSDCPIVSCSPLLGIYAAITRKTRSGETIVPEQSISLYEALQMYTSHGAYASFSEDELGTLELGKMADLVVLPKGFMDFSAEEIKNTEIEMTIINGKVCYEKKQGGPSDGNWSELGN</sequence>
<evidence type="ECO:0000313" key="2">
    <source>
        <dbReference type="EMBL" id="MBP1995402.1"/>
    </source>
</evidence>
<dbReference type="SUPFAM" id="SSF51556">
    <property type="entry name" value="Metallo-dependent hydrolases"/>
    <property type="match status" value="1"/>
</dbReference>
<accession>A0ABS4J6F3</accession>
<feature type="domain" description="Amidohydrolase 3" evidence="1">
    <location>
        <begin position="51"/>
        <end position="527"/>
    </location>
</feature>
<dbReference type="RefSeq" id="WP_209977203.1">
    <property type="nucleotide sequence ID" value="NZ_JAGGLB010000033.1"/>
</dbReference>
<dbReference type="Gene3D" id="3.20.20.140">
    <property type="entry name" value="Metal-dependent hydrolases"/>
    <property type="match status" value="1"/>
</dbReference>
<dbReference type="Gene3D" id="2.30.40.10">
    <property type="entry name" value="Urease, subunit C, domain 1"/>
    <property type="match status" value="1"/>
</dbReference>
<reference evidence="2 3" key="1">
    <citation type="submission" date="2021-03" db="EMBL/GenBank/DDBJ databases">
        <title>Genomic Encyclopedia of Type Strains, Phase IV (KMG-IV): sequencing the most valuable type-strain genomes for metagenomic binning, comparative biology and taxonomic classification.</title>
        <authorList>
            <person name="Goeker M."/>
        </authorList>
    </citation>
    <scope>NUCLEOTIDE SEQUENCE [LARGE SCALE GENOMIC DNA]</scope>
    <source>
        <strain evidence="2 3">DSM 26048</strain>
    </source>
</reference>
<dbReference type="InterPro" id="IPR011059">
    <property type="entry name" value="Metal-dep_hydrolase_composite"/>
</dbReference>
<evidence type="ECO:0000313" key="3">
    <source>
        <dbReference type="Proteomes" id="UP001519287"/>
    </source>
</evidence>
<dbReference type="InterPro" id="IPR013108">
    <property type="entry name" value="Amidohydro_3"/>
</dbReference>
<dbReference type="PANTHER" id="PTHR22642:SF2">
    <property type="entry name" value="PROTEIN LONG AFTER FAR-RED 3"/>
    <property type="match status" value="1"/>
</dbReference>
<dbReference type="PANTHER" id="PTHR22642">
    <property type="entry name" value="IMIDAZOLONEPROPIONASE"/>
    <property type="match status" value="1"/>
</dbReference>
<dbReference type="Gene3D" id="3.10.310.70">
    <property type="match status" value="1"/>
</dbReference>
<keyword evidence="3" id="KW-1185">Reference proteome</keyword>
<proteinExistence type="predicted"/>
<organism evidence="2 3">
    <name type="scientific">Paenibacillus eucommiae</name>
    <dbReference type="NCBI Taxonomy" id="1355755"/>
    <lineage>
        <taxon>Bacteria</taxon>
        <taxon>Bacillati</taxon>
        <taxon>Bacillota</taxon>
        <taxon>Bacilli</taxon>
        <taxon>Bacillales</taxon>
        <taxon>Paenibacillaceae</taxon>
        <taxon>Paenibacillus</taxon>
    </lineage>
</organism>